<dbReference type="Proteomes" id="UP000287470">
    <property type="component" value="Unassembled WGS sequence"/>
</dbReference>
<dbReference type="PANTHER" id="PTHR35529:SF1">
    <property type="entry name" value="MANGANESE EFFLUX PUMP MNTP-RELATED"/>
    <property type="match status" value="1"/>
</dbReference>
<dbReference type="EMBL" id="QXGK01000002">
    <property type="protein sequence ID" value="RSX58394.1"/>
    <property type="molecule type" value="Genomic_DNA"/>
</dbReference>
<feature type="transmembrane region" description="Helical" evidence="8">
    <location>
        <begin position="163"/>
        <end position="180"/>
    </location>
</feature>
<dbReference type="Pfam" id="PF02659">
    <property type="entry name" value="Mntp"/>
    <property type="match status" value="1"/>
</dbReference>
<accession>A0A430FWB4</accession>
<keyword evidence="5 8" id="KW-0406">Ion transport</keyword>
<keyword evidence="1 8" id="KW-0813">Transport</keyword>
<comment type="subcellular location">
    <subcellularLocation>
        <location evidence="8">Cell membrane</location>
        <topology evidence="8">Multi-pass membrane protein</topology>
    </subcellularLocation>
</comment>
<evidence type="ECO:0000256" key="7">
    <source>
        <dbReference type="ARBA" id="ARBA00023211"/>
    </source>
</evidence>
<evidence type="ECO:0000256" key="2">
    <source>
        <dbReference type="ARBA" id="ARBA00022475"/>
    </source>
</evidence>
<dbReference type="GO" id="GO:0005886">
    <property type="term" value="C:plasma membrane"/>
    <property type="evidence" value="ECO:0007669"/>
    <property type="project" value="UniProtKB-SubCell"/>
</dbReference>
<evidence type="ECO:0000256" key="6">
    <source>
        <dbReference type="ARBA" id="ARBA00023136"/>
    </source>
</evidence>
<keyword evidence="10" id="KW-1185">Reference proteome</keyword>
<keyword evidence="7 8" id="KW-0464">Manganese</keyword>
<dbReference type="HAMAP" id="MF_01521">
    <property type="entry name" value="MntP_pump"/>
    <property type="match status" value="1"/>
</dbReference>
<feature type="transmembrane region" description="Helical" evidence="8">
    <location>
        <begin position="38"/>
        <end position="59"/>
    </location>
</feature>
<feature type="transmembrane region" description="Helical" evidence="8">
    <location>
        <begin position="65"/>
        <end position="83"/>
    </location>
</feature>
<feature type="transmembrane region" description="Helical" evidence="8">
    <location>
        <begin position="104"/>
        <end position="125"/>
    </location>
</feature>
<evidence type="ECO:0000256" key="4">
    <source>
        <dbReference type="ARBA" id="ARBA00022989"/>
    </source>
</evidence>
<keyword evidence="3 8" id="KW-0812">Transmembrane</keyword>
<dbReference type="OrthoDB" id="9811590at2"/>
<protein>
    <recommendedName>
        <fullName evidence="8">Putative manganese efflux pump MntP</fullName>
    </recommendedName>
</protein>
<feature type="transmembrane region" description="Helical" evidence="8">
    <location>
        <begin position="6"/>
        <end position="26"/>
    </location>
</feature>
<evidence type="ECO:0000256" key="3">
    <source>
        <dbReference type="ARBA" id="ARBA00022692"/>
    </source>
</evidence>
<evidence type="ECO:0000313" key="9">
    <source>
        <dbReference type="EMBL" id="RSX58394.1"/>
    </source>
</evidence>
<name>A0A430FWB4_9BIFI</name>
<dbReference type="InterPro" id="IPR022929">
    <property type="entry name" value="Put_MntP"/>
</dbReference>
<organism evidence="9 10">
    <name type="scientific">Bifidobacterium samirii</name>
    <dbReference type="NCBI Taxonomy" id="2306974"/>
    <lineage>
        <taxon>Bacteria</taxon>
        <taxon>Bacillati</taxon>
        <taxon>Actinomycetota</taxon>
        <taxon>Actinomycetes</taxon>
        <taxon>Bifidobacteriales</taxon>
        <taxon>Bifidobacteriaceae</taxon>
        <taxon>Bifidobacterium</taxon>
    </lineage>
</organism>
<dbReference type="AlphaFoldDB" id="A0A430FWB4"/>
<dbReference type="GO" id="GO:0005384">
    <property type="term" value="F:manganese ion transmembrane transporter activity"/>
    <property type="evidence" value="ECO:0007669"/>
    <property type="project" value="UniProtKB-UniRule"/>
</dbReference>
<evidence type="ECO:0000256" key="8">
    <source>
        <dbReference type="HAMAP-Rule" id="MF_01521"/>
    </source>
</evidence>
<reference evidence="9 10" key="1">
    <citation type="submission" date="2018-09" db="EMBL/GenBank/DDBJ databases">
        <title>Characterization of the phylogenetic diversity of five novel species belonging to the genus Bifidobacterium.</title>
        <authorList>
            <person name="Lugli G.A."/>
            <person name="Duranti S."/>
            <person name="Milani C."/>
        </authorList>
    </citation>
    <scope>NUCLEOTIDE SEQUENCE [LARGE SCALE GENOMIC DNA]</scope>
    <source>
        <strain evidence="9 10">2033B</strain>
    </source>
</reference>
<comment type="similarity">
    <text evidence="8">Belongs to the MntP (TC 9.B.29) family.</text>
</comment>
<sequence length="186" mass="19971">MLQILLIAVSVSMDAFAVAVGKGLTVRRVRALDALKTALWFGGFQALFPILGFFTASLFSRYVTAIDHWIIVGLLAFIGANMIREAFGEDEENARETAKFDWRHMLPLAVACSIDAFAVGVSFAFMEAHVWASAAVIGVTTGLFSAAGLYIGRAFGARWQKPAQIAGGVVLIVIGVKVLVEHLGLI</sequence>
<evidence type="ECO:0000313" key="10">
    <source>
        <dbReference type="Proteomes" id="UP000287470"/>
    </source>
</evidence>
<comment type="function">
    <text evidence="8">Probably functions as a manganese efflux pump.</text>
</comment>
<feature type="transmembrane region" description="Helical" evidence="8">
    <location>
        <begin position="131"/>
        <end position="151"/>
    </location>
</feature>
<comment type="caution">
    <text evidence="9">The sequence shown here is derived from an EMBL/GenBank/DDBJ whole genome shotgun (WGS) entry which is preliminary data.</text>
</comment>
<evidence type="ECO:0000256" key="1">
    <source>
        <dbReference type="ARBA" id="ARBA00022448"/>
    </source>
</evidence>
<gene>
    <name evidence="8" type="primary">mntP</name>
    <name evidence="9" type="ORF">D2E24_0273</name>
</gene>
<dbReference type="InterPro" id="IPR003810">
    <property type="entry name" value="Mntp/YtaF"/>
</dbReference>
<proteinExistence type="inferred from homology"/>
<dbReference type="PANTHER" id="PTHR35529">
    <property type="entry name" value="MANGANESE EFFLUX PUMP MNTP-RELATED"/>
    <property type="match status" value="1"/>
</dbReference>
<keyword evidence="2 8" id="KW-1003">Cell membrane</keyword>
<dbReference type="RefSeq" id="WP_125967553.1">
    <property type="nucleotide sequence ID" value="NZ_QXGK01000002.1"/>
</dbReference>
<keyword evidence="6 8" id="KW-0472">Membrane</keyword>
<evidence type="ECO:0000256" key="5">
    <source>
        <dbReference type="ARBA" id="ARBA00023065"/>
    </source>
</evidence>
<keyword evidence="4 8" id="KW-1133">Transmembrane helix</keyword>